<accession>A0A7I7X781</accession>
<name>A0A7I7X781_9MYCO</name>
<keyword evidence="3" id="KW-1185">Reference proteome</keyword>
<evidence type="ECO:0000313" key="3">
    <source>
        <dbReference type="Proteomes" id="UP000467260"/>
    </source>
</evidence>
<dbReference type="AlphaFoldDB" id="A0A7I7X781"/>
<protein>
    <submittedName>
        <fullName evidence="2">Uncharacterized protein</fullName>
    </submittedName>
</protein>
<evidence type="ECO:0000313" key="2">
    <source>
        <dbReference type="EMBL" id="BBZ25424.1"/>
    </source>
</evidence>
<dbReference type="Proteomes" id="UP000467260">
    <property type="component" value="Chromosome"/>
</dbReference>
<dbReference type="KEGG" id="mhib:MHIB_38420"/>
<feature type="coiled-coil region" evidence="1">
    <location>
        <begin position="75"/>
        <end position="140"/>
    </location>
</feature>
<dbReference type="EMBL" id="AP022609">
    <property type="protein sequence ID" value="BBZ25424.1"/>
    <property type="molecule type" value="Genomic_DNA"/>
</dbReference>
<proteinExistence type="predicted"/>
<reference evidence="2 3" key="1">
    <citation type="journal article" date="2019" name="Emerg. Microbes Infect.">
        <title>Comprehensive subspecies identification of 175 nontuberculous mycobacteria species based on 7547 genomic profiles.</title>
        <authorList>
            <person name="Matsumoto Y."/>
            <person name="Kinjo T."/>
            <person name="Motooka D."/>
            <person name="Nabeya D."/>
            <person name="Jung N."/>
            <person name="Uechi K."/>
            <person name="Horii T."/>
            <person name="Iida T."/>
            <person name="Fujita J."/>
            <person name="Nakamura S."/>
        </authorList>
    </citation>
    <scope>NUCLEOTIDE SEQUENCE [LARGE SCALE GENOMIC DNA]</scope>
    <source>
        <strain evidence="2 3">JCM 13571</strain>
    </source>
</reference>
<keyword evidence="1" id="KW-0175">Coiled coil</keyword>
<organism evidence="2 3">
    <name type="scientific">Mycolicibacter hiberniae</name>
    <dbReference type="NCBI Taxonomy" id="29314"/>
    <lineage>
        <taxon>Bacteria</taxon>
        <taxon>Bacillati</taxon>
        <taxon>Actinomycetota</taxon>
        <taxon>Actinomycetes</taxon>
        <taxon>Mycobacteriales</taxon>
        <taxon>Mycobacteriaceae</taxon>
        <taxon>Mycolicibacter</taxon>
    </lineage>
</organism>
<sequence>MSYVRLAEATERIGAPVHRVAIPRIEKGEQGVTLPELIALGVALEADWSKWLDRATAGVDIPGARSDRAILRMLIAEVEEKLETQRHNLFQAEEGAKRLNMPEAYRERLVDEADRYRGLIDSLEVALRRYQQDLRGMEDDA</sequence>
<evidence type="ECO:0000256" key="1">
    <source>
        <dbReference type="SAM" id="Coils"/>
    </source>
</evidence>
<gene>
    <name evidence="2" type="ORF">MHIB_38420</name>
</gene>